<evidence type="ECO:0000313" key="2">
    <source>
        <dbReference type="EMBL" id="MEX3596055.1"/>
    </source>
</evidence>
<dbReference type="InterPro" id="IPR052718">
    <property type="entry name" value="NmrA-type_oxidoreductase"/>
</dbReference>
<gene>
    <name evidence="2" type="ORF">VVR66_15170</name>
</gene>
<reference evidence="2 3" key="1">
    <citation type="journal article" date="2024" name="Fungal Genet. Biol.">
        <title>The porcine skin microbiome exhibits broad fungal antagonism.</title>
        <authorList>
            <person name="De La Cruz K.F."/>
            <person name="Townsend E.C."/>
            <person name="Alex Cheong J.Z."/>
            <person name="Salamzade R."/>
            <person name="Liu A."/>
            <person name="Sandstrom S."/>
            <person name="Davila E."/>
            <person name="Huang L."/>
            <person name="Xu K.H."/>
            <person name="Wu S.Y."/>
            <person name="Meudt J.J."/>
            <person name="Shanmuganayagam D."/>
            <person name="Gibson A.L.F."/>
            <person name="Kalan L.R."/>
        </authorList>
    </citation>
    <scope>NUCLEOTIDE SEQUENCE [LARGE SCALE GENOMIC DNA]</scope>
    <source>
        <strain evidence="2 3">LK2625</strain>
    </source>
</reference>
<organism evidence="2 3">
    <name type="scientific">Kocuria carniphila</name>
    <dbReference type="NCBI Taxonomy" id="262208"/>
    <lineage>
        <taxon>Bacteria</taxon>
        <taxon>Bacillati</taxon>
        <taxon>Actinomycetota</taxon>
        <taxon>Actinomycetes</taxon>
        <taxon>Micrococcales</taxon>
        <taxon>Micrococcaceae</taxon>
        <taxon>Kocuria</taxon>
    </lineage>
</organism>
<dbReference type="Gene3D" id="3.90.25.10">
    <property type="entry name" value="UDP-galactose 4-epimerase, domain 1"/>
    <property type="match status" value="1"/>
</dbReference>
<dbReference type="SUPFAM" id="SSF51735">
    <property type="entry name" value="NAD(P)-binding Rossmann-fold domains"/>
    <property type="match status" value="1"/>
</dbReference>
<feature type="domain" description="NAD(P)-binding" evidence="1">
    <location>
        <begin position="50"/>
        <end position="171"/>
    </location>
</feature>
<dbReference type="InterPro" id="IPR016040">
    <property type="entry name" value="NAD(P)-bd_dom"/>
</dbReference>
<dbReference type="Pfam" id="PF13460">
    <property type="entry name" value="NAD_binding_10"/>
    <property type="match status" value="1"/>
</dbReference>
<dbReference type="RefSeq" id="WP_368630104.1">
    <property type="nucleotide sequence ID" value="NZ_JAYWLU010000023.1"/>
</dbReference>
<sequence length="268" mass="28452">MILVTGANRQLASLTLLELHAQGIATIGGTRKPGSSECLIDFDDPVSLDFTRIDTLVLTSAGYAEDDRVIARHAAVVSAAMRDGVTHIIYTSLVGAGDHLGFALAHRATEHLIRESDLEWTFLRNGLYAELFGGLMSWKDGALETPFGDGRIAAVARGDLAAAAATVASDPHAHAGRTYELTSPSIDATQVAEHLGVPLQLISLGEYRSRLLSDPGLLPLQPPMLASIATSIRHDFLSESQPDLTILLRSPLTDTVTVAASAAKSLRP</sequence>
<accession>A0ABV3V8T6</accession>
<evidence type="ECO:0000313" key="3">
    <source>
        <dbReference type="Proteomes" id="UP001558481"/>
    </source>
</evidence>
<name>A0ABV3V8T6_9MICC</name>
<dbReference type="Gene3D" id="3.40.50.720">
    <property type="entry name" value="NAD(P)-binding Rossmann-like Domain"/>
    <property type="match status" value="1"/>
</dbReference>
<protein>
    <submittedName>
        <fullName evidence="2">NAD(P)H-binding protein</fullName>
    </submittedName>
</protein>
<comment type="caution">
    <text evidence="2">The sequence shown here is derived from an EMBL/GenBank/DDBJ whole genome shotgun (WGS) entry which is preliminary data.</text>
</comment>
<keyword evidence="3" id="KW-1185">Reference proteome</keyword>
<dbReference type="EMBL" id="JAYWLU010000023">
    <property type="protein sequence ID" value="MEX3596055.1"/>
    <property type="molecule type" value="Genomic_DNA"/>
</dbReference>
<evidence type="ECO:0000259" key="1">
    <source>
        <dbReference type="Pfam" id="PF13460"/>
    </source>
</evidence>
<proteinExistence type="predicted"/>
<dbReference type="PANTHER" id="PTHR47129">
    <property type="entry name" value="QUINONE OXIDOREDUCTASE 2"/>
    <property type="match status" value="1"/>
</dbReference>
<dbReference type="PANTHER" id="PTHR47129:SF1">
    <property type="entry name" value="NMRA-LIKE DOMAIN-CONTAINING PROTEIN"/>
    <property type="match status" value="1"/>
</dbReference>
<dbReference type="InterPro" id="IPR036291">
    <property type="entry name" value="NAD(P)-bd_dom_sf"/>
</dbReference>
<dbReference type="Proteomes" id="UP001558481">
    <property type="component" value="Unassembled WGS sequence"/>
</dbReference>